<evidence type="ECO:0000313" key="2">
    <source>
        <dbReference type="Proteomes" id="UP000818323"/>
    </source>
</evidence>
<comment type="caution">
    <text evidence="1">The sequence shown here is derived from an EMBL/GenBank/DDBJ whole genome shotgun (WGS) entry which is preliminary data.</text>
</comment>
<dbReference type="RefSeq" id="WP_161723256.1">
    <property type="nucleotide sequence ID" value="NZ_JAAAXI010000007.1"/>
</dbReference>
<evidence type="ECO:0008006" key="3">
    <source>
        <dbReference type="Google" id="ProtNLM"/>
    </source>
</evidence>
<dbReference type="PANTHER" id="PTHR43179">
    <property type="entry name" value="RHAMNOSYLTRANSFERASE WBBL"/>
    <property type="match status" value="1"/>
</dbReference>
<dbReference type="Gene3D" id="3.90.550.10">
    <property type="entry name" value="Spore Coat Polysaccharide Biosynthesis Protein SpsA, Chain A"/>
    <property type="match status" value="1"/>
</dbReference>
<reference evidence="1 2" key="1">
    <citation type="submission" date="2020-01" db="EMBL/GenBank/DDBJ databases">
        <title>Microvirga sp. nov., an arsenate reduction bacterium isolated from Tibet hotspring sediments.</title>
        <authorList>
            <person name="Yuan C.-G."/>
        </authorList>
    </citation>
    <scope>NUCLEOTIDE SEQUENCE [LARGE SCALE GENOMIC DNA]</scope>
    <source>
        <strain evidence="1 2">SYSU G3D203</strain>
    </source>
</reference>
<dbReference type="Proteomes" id="UP000818323">
    <property type="component" value="Unassembled WGS sequence"/>
</dbReference>
<evidence type="ECO:0000313" key="1">
    <source>
        <dbReference type="EMBL" id="NBJ22808.1"/>
    </source>
</evidence>
<accession>A0ABW9YRH7</accession>
<gene>
    <name evidence="1" type="ORF">GR303_00355</name>
</gene>
<keyword evidence="2" id="KW-1185">Reference proteome</keyword>
<proteinExistence type="predicted"/>
<protein>
    <recommendedName>
        <fullName evidence="3">Alpha/beta hydrolase</fullName>
    </recommendedName>
</protein>
<dbReference type="SUPFAM" id="SSF53448">
    <property type="entry name" value="Nucleotide-diphospho-sugar transferases"/>
    <property type="match status" value="1"/>
</dbReference>
<name>A0ABW9YRH7_9HYPH</name>
<dbReference type="EMBL" id="JAAAXJ010000001">
    <property type="protein sequence ID" value="NBJ22808.1"/>
    <property type="molecule type" value="Genomic_DNA"/>
</dbReference>
<dbReference type="InterPro" id="IPR029044">
    <property type="entry name" value="Nucleotide-diphossugar_trans"/>
</dbReference>
<dbReference type="PANTHER" id="PTHR43179:SF7">
    <property type="entry name" value="RHAMNOSYLTRANSFERASE WBBL"/>
    <property type="match status" value="1"/>
</dbReference>
<sequence>MVGFSLLYEDNTIQHLGMTFPRSSAMGNLLVADHPMKGLPFDLYDGDAIRPAQAVTAALMALSKDLFLALNGFDLRYERGDFEDADLCLRARQLGAEIQVHVHPGLYHLERQSIPSMGDDDIRAMVTYMNCAEFNRRWEAELTRPKRVFKVSAPKAPA</sequence>
<organism evidence="1 2">
    <name type="scientific">Microvirga arsenatis</name>
    <dbReference type="NCBI Taxonomy" id="2692265"/>
    <lineage>
        <taxon>Bacteria</taxon>
        <taxon>Pseudomonadati</taxon>
        <taxon>Pseudomonadota</taxon>
        <taxon>Alphaproteobacteria</taxon>
        <taxon>Hyphomicrobiales</taxon>
        <taxon>Methylobacteriaceae</taxon>
        <taxon>Microvirga</taxon>
    </lineage>
</organism>